<dbReference type="EMBL" id="CP041636">
    <property type="protein sequence ID" value="QDO96138.1"/>
    <property type="molecule type" value="Genomic_DNA"/>
</dbReference>
<accession>A0A516GX61</accession>
<dbReference type="Proteomes" id="UP000317496">
    <property type="component" value="Chromosome"/>
</dbReference>
<dbReference type="NCBIfam" id="TIGR02444">
    <property type="entry name" value="TIGR02444 family protein"/>
    <property type="match status" value="1"/>
</dbReference>
<organism evidence="1 2">
    <name type="scientific">Ferrovibrio terrae</name>
    <dbReference type="NCBI Taxonomy" id="2594003"/>
    <lineage>
        <taxon>Bacteria</taxon>
        <taxon>Pseudomonadati</taxon>
        <taxon>Pseudomonadota</taxon>
        <taxon>Alphaproteobacteria</taxon>
        <taxon>Rhodospirillales</taxon>
        <taxon>Rhodospirillaceae</taxon>
        <taxon>Ferrovibrio</taxon>
    </lineage>
</organism>
<sequence>MTDSGTGTKMPEPPKAGRKTAIAEVAASGPEGSQAGFWAFSLSLYDRPGAAQACLALQDRFGADVNLLLLGFWRARRGYAGWADAELGRVESAVAPVNAVLQPLREARRGLKSLCEIEPTADALYAEIKALELKLEQVAQVWLAAASRVGPAQRSAKSPPDRDDEIEAAAVHLAAYLERIAAGDQAALQLGADLLRIAFS</sequence>
<proteinExistence type="predicted"/>
<evidence type="ECO:0000313" key="2">
    <source>
        <dbReference type="Proteomes" id="UP000317496"/>
    </source>
</evidence>
<dbReference type="Pfam" id="PF09523">
    <property type="entry name" value="DUF2390"/>
    <property type="match status" value="1"/>
</dbReference>
<name>A0A516GX61_9PROT</name>
<dbReference type="AlphaFoldDB" id="A0A516GX61"/>
<keyword evidence="2" id="KW-1185">Reference proteome</keyword>
<dbReference type="KEGG" id="fer:FNB15_02070"/>
<gene>
    <name evidence="1" type="ORF">FNB15_02070</name>
</gene>
<dbReference type="OrthoDB" id="7875767at2"/>
<protein>
    <submittedName>
        <fullName evidence="1">TIGR02444 family protein</fullName>
    </submittedName>
</protein>
<dbReference type="InterPro" id="IPR012659">
    <property type="entry name" value="CHP02444"/>
</dbReference>
<evidence type="ECO:0000313" key="1">
    <source>
        <dbReference type="EMBL" id="QDO96138.1"/>
    </source>
</evidence>
<reference evidence="1 2" key="1">
    <citation type="submission" date="2019-07" db="EMBL/GenBank/DDBJ databases">
        <title>Genome sequencing for Ferrovibrio sp. K5.</title>
        <authorList>
            <person name="Park S.-J."/>
        </authorList>
    </citation>
    <scope>NUCLEOTIDE SEQUENCE [LARGE SCALE GENOMIC DNA]</scope>
    <source>
        <strain evidence="1 2">K5</strain>
    </source>
</reference>